<dbReference type="InterPro" id="IPR024087">
    <property type="entry name" value="Creatininase-like_sf"/>
</dbReference>
<dbReference type="Pfam" id="PF02633">
    <property type="entry name" value="Creatininase"/>
    <property type="match status" value="1"/>
</dbReference>
<organism evidence="2 3">
    <name type="scientific">Amycolatopsis pithecellobii</name>
    <dbReference type="NCBI Taxonomy" id="664692"/>
    <lineage>
        <taxon>Bacteria</taxon>
        <taxon>Bacillati</taxon>
        <taxon>Actinomycetota</taxon>
        <taxon>Actinomycetes</taxon>
        <taxon>Pseudonocardiales</taxon>
        <taxon>Pseudonocardiaceae</taxon>
        <taxon>Amycolatopsis</taxon>
    </lineage>
</organism>
<evidence type="ECO:0000256" key="1">
    <source>
        <dbReference type="ARBA" id="ARBA00024029"/>
    </source>
</evidence>
<comment type="similarity">
    <text evidence="1">Belongs to the creatininase superfamily.</text>
</comment>
<reference evidence="2 3" key="1">
    <citation type="submission" date="2019-11" db="EMBL/GenBank/DDBJ databases">
        <title>Draft genome of Amycolatopsis RM579.</title>
        <authorList>
            <person name="Duangmal K."/>
            <person name="Mingma R."/>
        </authorList>
    </citation>
    <scope>NUCLEOTIDE SEQUENCE [LARGE SCALE GENOMIC DNA]</scope>
    <source>
        <strain evidence="2 3">RM579</strain>
    </source>
</reference>
<keyword evidence="3" id="KW-1185">Reference proteome</keyword>
<evidence type="ECO:0000313" key="3">
    <source>
        <dbReference type="Proteomes" id="UP000440096"/>
    </source>
</evidence>
<name>A0A6N7YJC8_9PSEU</name>
<dbReference type="Gene3D" id="3.40.50.10310">
    <property type="entry name" value="Creatininase"/>
    <property type="match status" value="1"/>
</dbReference>
<dbReference type="Proteomes" id="UP000440096">
    <property type="component" value="Unassembled WGS sequence"/>
</dbReference>
<accession>A0A6N7YJC8</accession>
<proteinExistence type="inferred from homology"/>
<protein>
    <recommendedName>
        <fullName evidence="4">Creatininase family protein</fullName>
    </recommendedName>
</protein>
<evidence type="ECO:0000313" key="2">
    <source>
        <dbReference type="EMBL" id="MTD52997.1"/>
    </source>
</evidence>
<dbReference type="AlphaFoldDB" id="A0A6N7YJC8"/>
<gene>
    <name evidence="2" type="ORF">GKO32_03255</name>
</gene>
<sequence length="112" mass="11769">MRLEEYLGRDDRVVVPLGSTEQHACLSLGTDAILCEKGAIEAARPEGVPVLPVSIAEAGHASWVENFSAARIEGVAIPVEAGPLVSPDALQTASPARVRELRRDGSGWAGAR</sequence>
<evidence type="ECO:0008006" key="4">
    <source>
        <dbReference type="Google" id="ProtNLM"/>
    </source>
</evidence>
<comment type="caution">
    <text evidence="2">The sequence shown here is derived from an EMBL/GenBank/DDBJ whole genome shotgun (WGS) entry which is preliminary data.</text>
</comment>
<dbReference type="OrthoDB" id="9801445at2"/>
<dbReference type="SUPFAM" id="SSF102215">
    <property type="entry name" value="Creatininase"/>
    <property type="match status" value="1"/>
</dbReference>
<dbReference type="EMBL" id="WMBA01000003">
    <property type="protein sequence ID" value="MTD52997.1"/>
    <property type="molecule type" value="Genomic_DNA"/>
</dbReference>
<dbReference type="InterPro" id="IPR003785">
    <property type="entry name" value="Creatininase/forma_Hydrolase"/>
</dbReference>